<proteinExistence type="predicted"/>
<evidence type="ECO:0000313" key="2">
    <source>
        <dbReference type="Proteomes" id="UP000008206"/>
    </source>
</evidence>
<dbReference type="Gene3D" id="1.10.1220.10">
    <property type="entry name" value="Met repressor-like"/>
    <property type="match status" value="1"/>
</dbReference>
<dbReference type="STRING" id="497965.Cyan7822_4904"/>
<sequence>MTRQKKIQFYVNELEYEKLKAYAKKLNVTMSEVLRDYVKSIESRP</sequence>
<dbReference type="Proteomes" id="UP000008206">
    <property type="component" value="Chromosome"/>
</dbReference>
<dbReference type="KEGG" id="cyj:Cyan7822_4904"/>
<dbReference type="eggNOG" id="ENOG502ZY2D">
    <property type="taxonomic scope" value="Bacteria"/>
</dbReference>
<accession>E0UH81</accession>
<dbReference type="HOGENOM" id="CLU_202531_2_1_3"/>
<dbReference type="EMBL" id="CP002198">
    <property type="protein sequence ID" value="ADN16795.1"/>
    <property type="molecule type" value="Genomic_DNA"/>
</dbReference>
<keyword evidence="2" id="KW-1185">Reference proteome</keyword>
<dbReference type="AlphaFoldDB" id="E0UH81"/>
<dbReference type="InterPro" id="IPR013321">
    <property type="entry name" value="Arc_rbn_hlx_hlx"/>
</dbReference>
<evidence type="ECO:0000313" key="1">
    <source>
        <dbReference type="EMBL" id="ADN16795.1"/>
    </source>
</evidence>
<name>E0UH81_GLOV7</name>
<evidence type="ECO:0008006" key="3">
    <source>
        <dbReference type="Google" id="ProtNLM"/>
    </source>
</evidence>
<dbReference type="InterPro" id="IPR010985">
    <property type="entry name" value="Ribbon_hlx_hlx"/>
</dbReference>
<gene>
    <name evidence="1" type="ordered locus">Cyan7822_4904</name>
</gene>
<protein>
    <recommendedName>
        <fullName evidence="3">CopG domain protein DNA-binding domain protein</fullName>
    </recommendedName>
</protein>
<organism evidence="1 2">
    <name type="scientific">Gloeothece verrucosa (strain PCC 7822)</name>
    <name type="common">Cyanothece sp. (strain PCC 7822)</name>
    <dbReference type="NCBI Taxonomy" id="497965"/>
    <lineage>
        <taxon>Bacteria</taxon>
        <taxon>Bacillati</taxon>
        <taxon>Cyanobacteriota</taxon>
        <taxon>Cyanophyceae</taxon>
        <taxon>Oscillatoriophycideae</taxon>
        <taxon>Chroococcales</taxon>
        <taxon>Aphanothecaceae</taxon>
        <taxon>Gloeothece</taxon>
        <taxon>Gloeothece verrucosa</taxon>
    </lineage>
</organism>
<reference evidence="2" key="1">
    <citation type="journal article" date="2011" name="MBio">
        <title>Novel metabolic attributes of the genus Cyanothece, comprising a group of unicellular nitrogen-fixing Cyanobacteria.</title>
        <authorList>
            <person name="Bandyopadhyay A."/>
            <person name="Elvitigala T."/>
            <person name="Welsh E."/>
            <person name="Stockel J."/>
            <person name="Liberton M."/>
            <person name="Min H."/>
            <person name="Sherman L.A."/>
            <person name="Pakrasi H.B."/>
        </authorList>
    </citation>
    <scope>NUCLEOTIDE SEQUENCE [LARGE SCALE GENOMIC DNA]</scope>
    <source>
        <strain evidence="2">PCC 7822</strain>
    </source>
</reference>
<dbReference type="SUPFAM" id="SSF47598">
    <property type="entry name" value="Ribbon-helix-helix"/>
    <property type="match status" value="1"/>
</dbReference>
<dbReference type="GO" id="GO:0006355">
    <property type="term" value="P:regulation of DNA-templated transcription"/>
    <property type="evidence" value="ECO:0007669"/>
    <property type="project" value="InterPro"/>
</dbReference>